<dbReference type="EMBL" id="JAHSPG010000014">
    <property type="protein sequence ID" value="MBV4359140.1"/>
    <property type="molecule type" value="Genomic_DNA"/>
</dbReference>
<feature type="domain" description="Secretion system C-terminal sorting" evidence="1">
    <location>
        <begin position="719"/>
        <end position="791"/>
    </location>
</feature>
<dbReference type="Pfam" id="PF18962">
    <property type="entry name" value="Por_Secre_tail"/>
    <property type="match status" value="1"/>
</dbReference>
<keyword evidence="3" id="KW-1185">Reference proteome</keyword>
<gene>
    <name evidence="2" type="ORF">KTO63_18375</name>
</gene>
<reference evidence="2" key="1">
    <citation type="submission" date="2021-06" db="EMBL/GenBank/DDBJ databases">
        <authorList>
            <person name="Huq M.A."/>
        </authorList>
    </citation>
    <scope>NUCLEOTIDE SEQUENCE</scope>
    <source>
        <strain evidence="2">MAH-26</strain>
    </source>
</reference>
<sequence>MKHLYSSYKRVFAALLFFFIITSTKANTYWVTNTNVNGTGSLGDAITQANNHAGKDTISFNIAGSGPFVFQPSLSGFPVIIDPLFINGYSQPGSQPGTFTSRTISIVIDGMGLPAYLSGLQIASSNVEFAGLNIRNFGESGITINGGLQNISIWGSFIGTNEFGTTAASNGRNGIRTSTGATASTWNITIGTNGDGVQDAWEGNVIGANLDNGIALAFARNAKIAGNYIGVGASGAEAIGNSTAGIVLDKSSKNNLIGTDANGTSDDVEGNVIGNNAKYGVWLYNSSDSNTVAGNKIGLDAANNAAPNVMGVIVWNSSANTIGGIEAVQANSIGSNTKYGIKLQAGDYYAVLGGNTTQHNMIFNNFIGTFAPGVADRGNGIFGVYAEAMSGYDVINNWVGSDNNGTTDLREGNVIAFNKQSGVSTYTGFAGTGKLTGLTISRNRMYGNVELGIDLKTDLTTGRGVSNNHSASLTGPNNYINAPVIFAITEQGDNFVINGFSDPGAIIEFYKADGKHPSNPLPLGFTKSFGEGLIPYIRLKEDGDLDGYSDDLRITGAYDKVLEGNNNPATITTNRFRFTIPKILFPGLTTTTGLTATATDADGNTSEFSGVVFPPVNAPLPVDFISFKAVLSGGKATLTWQTENEVSNDHFDVERSGDGRTFTKLGAVAASHAPVGNYTFVDASPLSNNYYRLKQVDINGDFKYSKVVYLQAQALQIQISPNPFVDHVNLSYNLENAGKVKVYVYDMVGRLIKQIDLQGNKGYNTQSVSSLGSLPSGQYVIRLVGDNLQTQVRLVK</sequence>
<dbReference type="SMART" id="SM00710">
    <property type="entry name" value="PbH1"/>
    <property type="match status" value="4"/>
</dbReference>
<proteinExistence type="predicted"/>
<protein>
    <submittedName>
        <fullName evidence="2">T9SS type A sorting domain-containing protein</fullName>
    </submittedName>
</protein>
<evidence type="ECO:0000313" key="3">
    <source>
        <dbReference type="Proteomes" id="UP000812270"/>
    </source>
</evidence>
<comment type="caution">
    <text evidence="2">The sequence shown here is derived from an EMBL/GenBank/DDBJ whole genome shotgun (WGS) entry which is preliminary data.</text>
</comment>
<dbReference type="RefSeq" id="WP_217793046.1">
    <property type="nucleotide sequence ID" value="NZ_JAHSPG010000014.1"/>
</dbReference>
<dbReference type="InterPro" id="IPR026444">
    <property type="entry name" value="Secre_tail"/>
</dbReference>
<evidence type="ECO:0000259" key="1">
    <source>
        <dbReference type="Pfam" id="PF18962"/>
    </source>
</evidence>
<name>A0A9E2SFA5_9BACT</name>
<organism evidence="2 3">
    <name type="scientific">Pinibacter aurantiacus</name>
    <dbReference type="NCBI Taxonomy" id="2851599"/>
    <lineage>
        <taxon>Bacteria</taxon>
        <taxon>Pseudomonadati</taxon>
        <taxon>Bacteroidota</taxon>
        <taxon>Chitinophagia</taxon>
        <taxon>Chitinophagales</taxon>
        <taxon>Chitinophagaceae</taxon>
        <taxon>Pinibacter</taxon>
    </lineage>
</organism>
<accession>A0A9E2SFA5</accession>
<dbReference type="AlphaFoldDB" id="A0A9E2SFA5"/>
<evidence type="ECO:0000313" key="2">
    <source>
        <dbReference type="EMBL" id="MBV4359140.1"/>
    </source>
</evidence>
<dbReference type="InterPro" id="IPR006626">
    <property type="entry name" value="PbH1"/>
</dbReference>
<dbReference type="Proteomes" id="UP000812270">
    <property type="component" value="Unassembled WGS sequence"/>
</dbReference>
<dbReference type="NCBIfam" id="TIGR04183">
    <property type="entry name" value="Por_Secre_tail"/>
    <property type="match status" value="1"/>
</dbReference>